<keyword evidence="1" id="KW-0472">Membrane</keyword>
<evidence type="ECO:0000313" key="3">
    <source>
        <dbReference type="EMBL" id="SHH10409.1"/>
    </source>
</evidence>
<keyword evidence="1" id="KW-1133">Transmembrane helix</keyword>
<dbReference type="RefSeq" id="WP_079568843.1">
    <property type="nucleotide sequence ID" value="NZ_LT670818.1"/>
</dbReference>
<feature type="transmembrane region" description="Helical" evidence="1">
    <location>
        <begin position="23"/>
        <end position="47"/>
    </location>
</feature>
<proteinExistence type="predicted"/>
<dbReference type="Pfam" id="PF03779">
    <property type="entry name" value="SPW"/>
    <property type="match status" value="1"/>
</dbReference>
<dbReference type="EMBL" id="LT670818">
    <property type="protein sequence ID" value="SHH10409.1"/>
    <property type="molecule type" value="Genomic_DNA"/>
</dbReference>
<dbReference type="AlphaFoldDB" id="A0A1M5Q9F6"/>
<protein>
    <submittedName>
        <fullName evidence="3">SPW repeat-containing protein</fullName>
    </submittedName>
</protein>
<accession>A0A1M5Q9F6</accession>
<keyword evidence="1" id="KW-0812">Transmembrane</keyword>
<feature type="domain" description="SPW repeat-containing integral membrane" evidence="2">
    <location>
        <begin position="6"/>
        <end position="98"/>
    </location>
</feature>
<dbReference type="InterPro" id="IPR005530">
    <property type="entry name" value="SPW"/>
</dbReference>
<evidence type="ECO:0000256" key="1">
    <source>
        <dbReference type="SAM" id="Phobius"/>
    </source>
</evidence>
<organism evidence="3 4">
    <name type="scientific">Bradyrhizobium erythrophlei</name>
    <dbReference type="NCBI Taxonomy" id="1437360"/>
    <lineage>
        <taxon>Bacteria</taxon>
        <taxon>Pseudomonadati</taxon>
        <taxon>Pseudomonadota</taxon>
        <taxon>Alphaproteobacteria</taxon>
        <taxon>Hyphomicrobiales</taxon>
        <taxon>Nitrobacteraceae</taxon>
        <taxon>Bradyrhizobium</taxon>
    </lineage>
</organism>
<feature type="transmembrane region" description="Helical" evidence="1">
    <location>
        <begin position="59"/>
        <end position="77"/>
    </location>
</feature>
<sequence>MRIQHWQDAASLLLGVWLVLSPFALGFAGAAVWMTIVLGLFVILFAVEGFVIPSYLEEWGEILLGLALVVAPLTVGYESVSATVSSMVAGILVILLAVWELMTDRDVIAWWHDRWHHRAS</sequence>
<evidence type="ECO:0000259" key="2">
    <source>
        <dbReference type="Pfam" id="PF03779"/>
    </source>
</evidence>
<name>A0A1M5Q9F6_9BRAD</name>
<dbReference type="Proteomes" id="UP000190675">
    <property type="component" value="Chromosome I"/>
</dbReference>
<dbReference type="OrthoDB" id="166183at2"/>
<reference evidence="3 4" key="1">
    <citation type="submission" date="2016-11" db="EMBL/GenBank/DDBJ databases">
        <authorList>
            <person name="Jaros S."/>
            <person name="Januszkiewicz K."/>
            <person name="Wedrychowicz H."/>
        </authorList>
    </citation>
    <scope>NUCLEOTIDE SEQUENCE [LARGE SCALE GENOMIC DNA]</scope>
    <source>
        <strain evidence="3 4">GAS242</strain>
    </source>
</reference>
<gene>
    <name evidence="3" type="ORF">SAMN05444169_5765</name>
</gene>
<feature type="transmembrane region" description="Helical" evidence="1">
    <location>
        <begin position="83"/>
        <end position="102"/>
    </location>
</feature>
<evidence type="ECO:0000313" key="4">
    <source>
        <dbReference type="Proteomes" id="UP000190675"/>
    </source>
</evidence>